<accession>A0A6J4HMQ4</accession>
<dbReference type="RefSeq" id="WP_294565595.1">
    <property type="nucleotide sequence ID" value="NZ_CADCTE010000065.1"/>
</dbReference>
<reference evidence="1" key="1">
    <citation type="submission" date="2020-02" db="EMBL/GenBank/DDBJ databases">
        <authorList>
            <person name="Meier V. D."/>
        </authorList>
    </citation>
    <scope>NUCLEOTIDE SEQUENCE</scope>
    <source>
        <strain evidence="1">AVDCRST_MAG83</strain>
    </source>
</reference>
<dbReference type="EMBL" id="CADCTE010000065">
    <property type="protein sequence ID" value="CAA9228614.1"/>
    <property type="molecule type" value="Genomic_DNA"/>
</dbReference>
<proteinExistence type="predicted"/>
<feature type="non-terminal residue" evidence="1">
    <location>
        <position position="1"/>
    </location>
</feature>
<dbReference type="AlphaFoldDB" id="A0A6J4HMQ4"/>
<protein>
    <submittedName>
        <fullName evidence="1">Uncharacterized protein</fullName>
    </submittedName>
</protein>
<sequence length="102" mass="11096">NPVLFRALDPRVVIVNNGPTKGAGPETMATLKSLANLESIYQLHKNLRPDGEKTNVAEEFIANKPGTDACEGNYVKLSVEPGGKRYTVSVPATKHEQSYDAR</sequence>
<name>A0A6J4HMQ4_9MICC</name>
<organism evidence="1">
    <name type="scientific">uncultured Arthrobacter sp</name>
    <dbReference type="NCBI Taxonomy" id="114050"/>
    <lineage>
        <taxon>Bacteria</taxon>
        <taxon>Bacillati</taxon>
        <taxon>Actinomycetota</taxon>
        <taxon>Actinomycetes</taxon>
        <taxon>Micrococcales</taxon>
        <taxon>Micrococcaceae</taxon>
        <taxon>Arthrobacter</taxon>
        <taxon>environmental samples</taxon>
    </lineage>
</organism>
<evidence type="ECO:0000313" key="1">
    <source>
        <dbReference type="EMBL" id="CAA9228614.1"/>
    </source>
</evidence>
<gene>
    <name evidence="1" type="ORF">AVDCRST_MAG83-895</name>
</gene>